<dbReference type="GO" id="GO:0005634">
    <property type="term" value="C:nucleus"/>
    <property type="evidence" value="ECO:0007669"/>
    <property type="project" value="TreeGrafter"/>
</dbReference>
<name>A0A9J6G741_HAELO</name>
<evidence type="ECO:0008006" key="4">
    <source>
        <dbReference type="Google" id="ProtNLM"/>
    </source>
</evidence>
<dbReference type="PANTHER" id="PTHR17149:SF4">
    <property type="entry name" value="RH17958P"/>
    <property type="match status" value="1"/>
</dbReference>
<evidence type="ECO:0000256" key="1">
    <source>
        <dbReference type="SAM" id="MobiDB-lite"/>
    </source>
</evidence>
<gene>
    <name evidence="2" type="ORF">HPB48_013699</name>
</gene>
<evidence type="ECO:0000313" key="2">
    <source>
        <dbReference type="EMBL" id="KAH9374214.1"/>
    </source>
</evidence>
<keyword evidence="3" id="KW-1185">Reference proteome</keyword>
<dbReference type="VEuPathDB" id="VectorBase:HLOH_057502"/>
<dbReference type="PANTHER" id="PTHR17149">
    <property type="entry name" value="NUCLEAR PROTEIN 1 AND 2"/>
    <property type="match status" value="1"/>
</dbReference>
<accession>A0A9J6G741</accession>
<evidence type="ECO:0000313" key="3">
    <source>
        <dbReference type="Proteomes" id="UP000821853"/>
    </source>
</evidence>
<protein>
    <recommendedName>
        <fullName evidence="4">Nuclear protein 1</fullName>
    </recommendedName>
</protein>
<dbReference type="Proteomes" id="UP000821853">
    <property type="component" value="Chromosome 4"/>
</dbReference>
<comment type="caution">
    <text evidence="2">The sequence shown here is derived from an EMBL/GenBank/DDBJ whole genome shotgun (WGS) entry which is preliminary data.</text>
</comment>
<reference evidence="2 3" key="1">
    <citation type="journal article" date="2020" name="Cell">
        <title>Large-Scale Comparative Analyses of Tick Genomes Elucidate Their Genetic Diversity and Vector Capacities.</title>
        <authorList>
            <consortium name="Tick Genome and Microbiome Consortium (TIGMIC)"/>
            <person name="Jia N."/>
            <person name="Wang J."/>
            <person name="Shi W."/>
            <person name="Du L."/>
            <person name="Sun Y."/>
            <person name="Zhan W."/>
            <person name="Jiang J.F."/>
            <person name="Wang Q."/>
            <person name="Zhang B."/>
            <person name="Ji P."/>
            <person name="Bell-Sakyi L."/>
            <person name="Cui X.M."/>
            <person name="Yuan T.T."/>
            <person name="Jiang B.G."/>
            <person name="Yang W.F."/>
            <person name="Lam T.T."/>
            <person name="Chang Q.C."/>
            <person name="Ding S.J."/>
            <person name="Wang X.J."/>
            <person name="Zhu J.G."/>
            <person name="Ruan X.D."/>
            <person name="Zhao L."/>
            <person name="Wei J.T."/>
            <person name="Ye R.Z."/>
            <person name="Que T.C."/>
            <person name="Du C.H."/>
            <person name="Zhou Y.H."/>
            <person name="Cheng J.X."/>
            <person name="Dai P.F."/>
            <person name="Guo W.B."/>
            <person name="Han X.H."/>
            <person name="Huang E.J."/>
            <person name="Li L.F."/>
            <person name="Wei W."/>
            <person name="Gao Y.C."/>
            <person name="Liu J.Z."/>
            <person name="Shao H.Z."/>
            <person name="Wang X."/>
            <person name="Wang C.C."/>
            <person name="Yang T.C."/>
            <person name="Huo Q.B."/>
            <person name="Li W."/>
            <person name="Chen H.Y."/>
            <person name="Chen S.E."/>
            <person name="Zhou L.G."/>
            <person name="Ni X.B."/>
            <person name="Tian J.H."/>
            <person name="Sheng Y."/>
            <person name="Liu T."/>
            <person name="Pan Y.S."/>
            <person name="Xia L.Y."/>
            <person name="Li J."/>
            <person name="Zhao F."/>
            <person name="Cao W.C."/>
        </authorList>
    </citation>
    <scope>NUCLEOTIDE SEQUENCE [LARGE SCALE GENOMIC DNA]</scope>
    <source>
        <strain evidence="2">HaeL-2018</strain>
    </source>
</reference>
<dbReference type="InterPro" id="IPR018792">
    <property type="entry name" value="NUPR1-like"/>
</dbReference>
<feature type="region of interest" description="Disordered" evidence="1">
    <location>
        <begin position="23"/>
        <end position="49"/>
    </location>
</feature>
<organism evidence="2 3">
    <name type="scientific">Haemaphysalis longicornis</name>
    <name type="common">Bush tick</name>
    <dbReference type="NCBI Taxonomy" id="44386"/>
    <lineage>
        <taxon>Eukaryota</taxon>
        <taxon>Metazoa</taxon>
        <taxon>Ecdysozoa</taxon>
        <taxon>Arthropoda</taxon>
        <taxon>Chelicerata</taxon>
        <taxon>Arachnida</taxon>
        <taxon>Acari</taxon>
        <taxon>Parasitiformes</taxon>
        <taxon>Ixodida</taxon>
        <taxon>Ixodoidea</taxon>
        <taxon>Ixodidae</taxon>
        <taxon>Haemaphysalinae</taxon>
        <taxon>Haemaphysalis</taxon>
    </lineage>
</organism>
<dbReference type="AlphaFoldDB" id="A0A9J6G741"/>
<dbReference type="Pfam" id="PF10195">
    <property type="entry name" value="Phospho_p8"/>
    <property type="match status" value="1"/>
</dbReference>
<dbReference type="GO" id="GO:0008285">
    <property type="term" value="P:negative regulation of cell population proliferation"/>
    <property type="evidence" value="ECO:0007669"/>
    <property type="project" value="TreeGrafter"/>
</dbReference>
<dbReference type="GO" id="GO:0045786">
    <property type="term" value="P:negative regulation of cell cycle"/>
    <property type="evidence" value="ECO:0007669"/>
    <property type="project" value="TreeGrafter"/>
</dbReference>
<proteinExistence type="predicted"/>
<feature type="compositionally biased region" description="Basic and acidic residues" evidence="1">
    <location>
        <begin position="31"/>
        <end position="45"/>
    </location>
</feature>
<sequence length="136" mass="15388">MSESHFDEYEHYNFDHDKFLYAGHSGKQRSKREASEHTNHHDPSGHVRKLVTKMANYREEPKELRQQQRQQTLIVCQAPAPFVACPDVSPPPDAFTKFTGPSRGVPAPLYVLVSRQAYSVVVSFVRADLPHSAPSS</sequence>
<dbReference type="EMBL" id="JABSTR010000006">
    <property type="protein sequence ID" value="KAH9374214.1"/>
    <property type="molecule type" value="Genomic_DNA"/>
</dbReference>
<dbReference type="OrthoDB" id="10030453at2759"/>
<dbReference type="GO" id="GO:0006357">
    <property type="term" value="P:regulation of transcription by RNA polymerase II"/>
    <property type="evidence" value="ECO:0007669"/>
    <property type="project" value="TreeGrafter"/>
</dbReference>